<dbReference type="Gene3D" id="4.10.1080.10">
    <property type="entry name" value="TSP type-3 repeat"/>
    <property type="match status" value="2"/>
</dbReference>
<dbReference type="AlphaFoldDB" id="A0A2Z2NU42"/>
<feature type="domain" description="Carbohydrate-binding" evidence="2">
    <location>
        <begin position="397"/>
        <end position="559"/>
    </location>
</feature>
<dbReference type="OrthoDB" id="5619228at2"/>
<accession>A0A2Z2NU42</accession>
<dbReference type="RefSeq" id="WP_157735909.1">
    <property type="nucleotide sequence ID" value="NZ_CP018632.1"/>
</dbReference>
<reference evidence="3 4" key="1">
    <citation type="submission" date="2016-12" db="EMBL/GenBank/DDBJ databases">
        <authorList>
            <person name="Song W.-J."/>
            <person name="Kurnit D.M."/>
        </authorList>
    </citation>
    <scope>NUCLEOTIDE SEQUENCE [LARGE SCALE GENOMIC DNA]</scope>
    <source>
        <strain evidence="3 4">IMCC3135</strain>
    </source>
</reference>
<feature type="region of interest" description="Disordered" evidence="1">
    <location>
        <begin position="179"/>
        <end position="325"/>
    </location>
</feature>
<proteinExistence type="predicted"/>
<feature type="compositionally biased region" description="Acidic residues" evidence="1">
    <location>
        <begin position="234"/>
        <end position="247"/>
    </location>
</feature>
<feature type="compositionally biased region" description="Basic and acidic residues" evidence="1">
    <location>
        <begin position="254"/>
        <end position="271"/>
    </location>
</feature>
<name>A0A2Z2NU42_9GAMM</name>
<protein>
    <recommendedName>
        <fullName evidence="2">Carbohydrate-binding domain-containing protein</fullName>
    </recommendedName>
</protein>
<dbReference type="SUPFAM" id="SSF103647">
    <property type="entry name" value="TSP type-3 repeat"/>
    <property type="match status" value="2"/>
</dbReference>
<keyword evidence="4" id="KW-1185">Reference proteome</keyword>
<dbReference type="PANTHER" id="PTHR10199">
    <property type="entry name" value="THROMBOSPONDIN"/>
    <property type="match status" value="1"/>
</dbReference>
<evidence type="ECO:0000256" key="1">
    <source>
        <dbReference type="SAM" id="MobiDB-lite"/>
    </source>
</evidence>
<sequence length="562" mass="60813">MKESATVQSGTGSGTGKHALTLLRTAVVTLSLASLAACGGGSSDSSPADAGDASGIDPTSPPLDDSQNLRALNVSFTVPDRLQLIGSALTATVTAGGSEQSMQTVGAGFESTLNLPKEQQLQVYVGIRRAEDGLLLAAADTTAWLGDQSAAVSMPEQRFSYEFDDDGDGVDNIVEIERGTSPTTISLDFDADGLPDDSDQDDDNDGIADSADAFPFNGQEFEDTDGDGIGNNSDNDDDGDGVLDENDAFPTDATEIRDSDLDGIGDSRDTDADGNGIEDDQEDSDYDGVPDPIDLFPNDYSESADADGDGIGDNADQDDNNDGIEDYREGSQIIVPYVDNASISIDGIWDSGYSNNTYYDEWGKAADNDNYGYSLRFGNLLVDNTDRYNYNNYSSNYFEMMHDGEYLYIKITIGGEELENWFNDSADIWEDDSVELYFDVGYDQLDAYGDDDFQRLFRFRDSADDPTIDGFYSASGMETSYATSYRHENNASSVYQHLYEIKVKLSSIGLEPGDTFGFEAGSNDDDDGGIRDTKWGWFAPIGTDEAWQRPSVFGKAKLQPSD</sequence>
<dbReference type="SUPFAM" id="SSF49344">
    <property type="entry name" value="CBD9-like"/>
    <property type="match status" value="1"/>
</dbReference>
<dbReference type="GO" id="GO:0004553">
    <property type="term" value="F:hydrolase activity, hydrolyzing O-glycosyl compounds"/>
    <property type="evidence" value="ECO:0007669"/>
    <property type="project" value="InterPro"/>
</dbReference>
<dbReference type="Pfam" id="PF06452">
    <property type="entry name" value="CBM9_1"/>
    <property type="match status" value="1"/>
</dbReference>
<evidence type="ECO:0000259" key="2">
    <source>
        <dbReference type="Pfam" id="PF06452"/>
    </source>
</evidence>
<organism evidence="3 4">
    <name type="scientific">Granulosicoccus antarcticus IMCC3135</name>
    <dbReference type="NCBI Taxonomy" id="1192854"/>
    <lineage>
        <taxon>Bacteria</taxon>
        <taxon>Pseudomonadati</taxon>
        <taxon>Pseudomonadota</taxon>
        <taxon>Gammaproteobacteria</taxon>
        <taxon>Chromatiales</taxon>
        <taxon>Granulosicoccaceae</taxon>
        <taxon>Granulosicoccus</taxon>
    </lineage>
</organism>
<dbReference type="GO" id="GO:0030246">
    <property type="term" value="F:carbohydrate binding"/>
    <property type="evidence" value="ECO:0007669"/>
    <property type="project" value="InterPro"/>
</dbReference>
<feature type="compositionally biased region" description="Acidic residues" evidence="1">
    <location>
        <begin position="276"/>
        <end position="288"/>
    </location>
</feature>
<feature type="compositionally biased region" description="Acidic residues" evidence="1">
    <location>
        <begin position="189"/>
        <end position="206"/>
    </location>
</feature>
<dbReference type="Gene3D" id="2.60.40.1190">
    <property type="match status" value="1"/>
</dbReference>
<dbReference type="InterPro" id="IPR010502">
    <property type="entry name" value="Carb-bd_dom_fam9"/>
</dbReference>
<dbReference type="KEGG" id="gai:IMCC3135_10940"/>
<feature type="compositionally biased region" description="Low complexity" evidence="1">
    <location>
        <begin position="41"/>
        <end position="55"/>
    </location>
</feature>
<dbReference type="Proteomes" id="UP000250079">
    <property type="component" value="Chromosome"/>
</dbReference>
<evidence type="ECO:0000313" key="4">
    <source>
        <dbReference type="Proteomes" id="UP000250079"/>
    </source>
</evidence>
<dbReference type="EMBL" id="CP018632">
    <property type="protein sequence ID" value="ASJ72280.1"/>
    <property type="molecule type" value="Genomic_DNA"/>
</dbReference>
<feature type="compositionally biased region" description="Acidic residues" evidence="1">
    <location>
        <begin position="302"/>
        <end position="324"/>
    </location>
</feature>
<dbReference type="PANTHER" id="PTHR10199:SF100">
    <property type="entry name" value="THROMBOSPONDIN, ISOFORM A"/>
    <property type="match status" value="1"/>
</dbReference>
<evidence type="ECO:0000313" key="3">
    <source>
        <dbReference type="EMBL" id="ASJ72280.1"/>
    </source>
</evidence>
<feature type="region of interest" description="Disordered" evidence="1">
    <location>
        <begin position="41"/>
        <end position="67"/>
    </location>
</feature>
<dbReference type="GO" id="GO:0005509">
    <property type="term" value="F:calcium ion binding"/>
    <property type="evidence" value="ECO:0007669"/>
    <property type="project" value="InterPro"/>
</dbReference>
<dbReference type="InterPro" id="IPR028974">
    <property type="entry name" value="TSP_type-3_rpt"/>
</dbReference>
<dbReference type="GO" id="GO:0016052">
    <property type="term" value="P:carbohydrate catabolic process"/>
    <property type="evidence" value="ECO:0007669"/>
    <property type="project" value="InterPro"/>
</dbReference>
<gene>
    <name evidence="3" type="ORF">IMCC3135_10940</name>
</gene>